<protein>
    <submittedName>
        <fullName evidence="1">Uncharacterized protein</fullName>
    </submittedName>
</protein>
<accession>A0ABV9B7E6</accession>
<dbReference type="EMBL" id="JBHSFK010000050">
    <property type="protein sequence ID" value="MFC4507042.1"/>
    <property type="molecule type" value="Genomic_DNA"/>
</dbReference>
<evidence type="ECO:0000313" key="2">
    <source>
        <dbReference type="Proteomes" id="UP001595839"/>
    </source>
</evidence>
<keyword evidence="2" id="KW-1185">Reference proteome</keyword>
<evidence type="ECO:0000313" key="1">
    <source>
        <dbReference type="EMBL" id="MFC4507042.1"/>
    </source>
</evidence>
<name>A0ABV9B7E6_9ACTN</name>
<reference evidence="2" key="1">
    <citation type="journal article" date="2019" name="Int. J. Syst. Evol. Microbiol.">
        <title>The Global Catalogue of Microorganisms (GCM) 10K type strain sequencing project: providing services to taxonomists for standard genome sequencing and annotation.</title>
        <authorList>
            <consortium name="The Broad Institute Genomics Platform"/>
            <consortium name="The Broad Institute Genome Sequencing Center for Infectious Disease"/>
            <person name="Wu L."/>
            <person name="Ma J."/>
        </authorList>
    </citation>
    <scope>NUCLEOTIDE SEQUENCE [LARGE SCALE GENOMIC DNA]</scope>
    <source>
        <strain evidence="2">CGMCC 4.7177</strain>
    </source>
</reference>
<gene>
    <name evidence="1" type="ORF">ACFPIH_47710</name>
</gene>
<dbReference type="Proteomes" id="UP001595839">
    <property type="component" value="Unassembled WGS sequence"/>
</dbReference>
<comment type="caution">
    <text evidence="1">The sequence shown here is derived from an EMBL/GenBank/DDBJ whole genome shotgun (WGS) entry which is preliminary data.</text>
</comment>
<organism evidence="1 2">
    <name type="scientific">Streptomyces vulcanius</name>
    <dbReference type="NCBI Taxonomy" id="1441876"/>
    <lineage>
        <taxon>Bacteria</taxon>
        <taxon>Bacillati</taxon>
        <taxon>Actinomycetota</taxon>
        <taxon>Actinomycetes</taxon>
        <taxon>Kitasatosporales</taxon>
        <taxon>Streptomycetaceae</taxon>
        <taxon>Streptomyces</taxon>
    </lineage>
</organism>
<sequence length="139" mass="16024">MAAIVGMRGENMSGFVKTDFQPGDRVLIDWYGTEKSGTFVKYGDPRHACSDTHISHPGMRIAHFRADDDAREQTLWEEKLSPLTHDPRQKEVDRIQFQIRSKREEIICLEREIGSRENRMALIRKDIKAHPFQSENVGG</sequence>
<proteinExistence type="predicted"/>
<dbReference type="RefSeq" id="WP_381177490.1">
    <property type="nucleotide sequence ID" value="NZ_JBHSFK010000050.1"/>
</dbReference>